<dbReference type="EMBL" id="CAJVPK010000380">
    <property type="protein sequence ID" value="CAG8502354.1"/>
    <property type="molecule type" value="Genomic_DNA"/>
</dbReference>
<evidence type="ECO:0000313" key="2">
    <source>
        <dbReference type="Proteomes" id="UP000789706"/>
    </source>
</evidence>
<gene>
    <name evidence="1" type="ORF">DEBURN_LOCUS4743</name>
</gene>
<proteinExistence type="predicted"/>
<organism evidence="1 2">
    <name type="scientific">Diversispora eburnea</name>
    <dbReference type="NCBI Taxonomy" id="1213867"/>
    <lineage>
        <taxon>Eukaryota</taxon>
        <taxon>Fungi</taxon>
        <taxon>Fungi incertae sedis</taxon>
        <taxon>Mucoromycota</taxon>
        <taxon>Glomeromycotina</taxon>
        <taxon>Glomeromycetes</taxon>
        <taxon>Diversisporales</taxon>
        <taxon>Diversisporaceae</taxon>
        <taxon>Diversispora</taxon>
    </lineage>
</organism>
<dbReference type="Proteomes" id="UP000789706">
    <property type="component" value="Unassembled WGS sequence"/>
</dbReference>
<name>A0A9N8ZPA1_9GLOM</name>
<accession>A0A9N8ZPA1</accession>
<dbReference type="AlphaFoldDB" id="A0A9N8ZPA1"/>
<sequence length="43" mass="5041">MNIQENDMGPFNLGYVFSEAEVEFLWDSACHVKTIFVTFYAEF</sequence>
<protein>
    <submittedName>
        <fullName evidence="1">2276_t:CDS:1</fullName>
    </submittedName>
</protein>
<evidence type="ECO:0000313" key="1">
    <source>
        <dbReference type="EMBL" id="CAG8502354.1"/>
    </source>
</evidence>
<comment type="caution">
    <text evidence="1">The sequence shown here is derived from an EMBL/GenBank/DDBJ whole genome shotgun (WGS) entry which is preliminary data.</text>
</comment>
<reference evidence="1" key="1">
    <citation type="submission" date="2021-06" db="EMBL/GenBank/DDBJ databases">
        <authorList>
            <person name="Kallberg Y."/>
            <person name="Tangrot J."/>
            <person name="Rosling A."/>
        </authorList>
    </citation>
    <scope>NUCLEOTIDE SEQUENCE</scope>
    <source>
        <strain evidence="1">AZ414A</strain>
    </source>
</reference>
<keyword evidence="2" id="KW-1185">Reference proteome</keyword>